<proteinExistence type="predicted"/>
<dbReference type="Pfam" id="PF13161">
    <property type="entry name" value="DUF3996"/>
    <property type="match status" value="1"/>
</dbReference>
<name>A0ABF7PVD6_BORT9</name>
<dbReference type="Proteomes" id="UP000001205">
    <property type="component" value="Chromosome"/>
</dbReference>
<gene>
    <name evidence="1" type="ordered locus">BT0406</name>
</gene>
<evidence type="ECO:0000313" key="1">
    <source>
        <dbReference type="EMBL" id="AAX17734.1"/>
    </source>
</evidence>
<organism evidence="1 2">
    <name type="scientific">Borrelia turicatae (strain 91E135)</name>
    <dbReference type="NCBI Taxonomy" id="314724"/>
    <lineage>
        <taxon>Bacteria</taxon>
        <taxon>Pseudomonadati</taxon>
        <taxon>Spirochaetota</taxon>
        <taxon>Spirochaetia</taxon>
        <taxon>Spirochaetales</taxon>
        <taxon>Borreliaceae</taxon>
        <taxon>Borrelia</taxon>
    </lineage>
</organism>
<reference evidence="2" key="1">
    <citation type="submission" date="2004-12" db="EMBL/GenBank/DDBJ databases">
        <title>The genome sequence of Borrelia hermsii and Borrelia turicatae: comparative analysis of two agents of endemic N. America relapsing fever.</title>
        <authorList>
            <person name="Porcella S.F."/>
            <person name="Raffel S.J."/>
            <person name="Schrumpf M.E."/>
            <person name="Montgomery B."/>
            <person name="Smith T."/>
            <person name="Schwan T.G."/>
        </authorList>
    </citation>
    <scope>NUCLEOTIDE SEQUENCE [LARGE SCALE GENOMIC DNA]</scope>
    <source>
        <strain evidence="2">91E135</strain>
    </source>
</reference>
<accession>A0ABF7PVD6</accession>
<keyword evidence="2" id="KW-1185">Reference proteome</keyword>
<dbReference type="EMBL" id="CP000049">
    <property type="protein sequence ID" value="AAX17734.1"/>
    <property type="molecule type" value="Genomic_DNA"/>
</dbReference>
<evidence type="ECO:0000313" key="2">
    <source>
        <dbReference type="Proteomes" id="UP000001205"/>
    </source>
</evidence>
<sequence>MMKNNTQKIFILLLIFNLHHFAFSKSNNNYSIRCKQEDDGTTCITNDKPIIEEPKLTLEEPKLTLEEPKPIIEEPKPIIEEPKLTLEEPKPISEEPKLILEEPKPIFEEPKPQIITNFHAIHREKNPYSFAAGIGTGNPLINLLISVPYVDIDIGYGSFLYFNPTNFKPYNLIAIDLIFKQQIGEYLIVGGGVGIGTDWSQANLTSLGTTQPSPYDRIGIVTRLPLSIEHKIIKNLSLGFKVYPTLGPTIFLTKPKIVFEGIRFKFFAIGFIRVFM</sequence>
<dbReference type="KEGG" id="btu:BT0406"/>
<evidence type="ECO:0008006" key="3">
    <source>
        <dbReference type="Google" id="ProtNLM"/>
    </source>
</evidence>
<dbReference type="AlphaFoldDB" id="A0ABF7PVD6"/>
<protein>
    <recommendedName>
        <fullName evidence="3">DUF3996 domain-containing protein</fullName>
    </recommendedName>
</protein>
<dbReference type="InterPro" id="IPR016489">
    <property type="entry name" value="BAPKO_0422-like"/>
</dbReference>